<dbReference type="EMBL" id="CP050471">
    <property type="protein sequence ID" value="UTZ34004.1"/>
    <property type="molecule type" value="Genomic_DNA"/>
</dbReference>
<evidence type="ECO:0000313" key="2">
    <source>
        <dbReference type="EMBL" id="UTZ34004.1"/>
    </source>
</evidence>
<keyword evidence="1" id="KW-0732">Signal</keyword>
<keyword evidence="3" id="KW-1185">Reference proteome</keyword>
<organism evidence="2 3">
    <name type="scientific">Vibrio campbellii</name>
    <dbReference type="NCBI Taxonomy" id="680"/>
    <lineage>
        <taxon>Bacteria</taxon>
        <taxon>Pseudomonadati</taxon>
        <taxon>Pseudomonadota</taxon>
        <taxon>Gammaproteobacteria</taxon>
        <taxon>Vibrionales</taxon>
        <taxon>Vibrionaceae</taxon>
        <taxon>Vibrio</taxon>
    </lineage>
</organism>
<evidence type="ECO:0000313" key="3">
    <source>
        <dbReference type="Proteomes" id="UP001059912"/>
    </source>
</evidence>
<accession>A0ABY5IMD2</accession>
<sequence length="115" mass="12499">MKKLAIILTSMFASSVFAGSYQYGSVSEYVVETNRVTFQLNTSYGEDIRAEGCDGEPLNFSIDLNEAAAPYMVSIIEKAALDNYKLIGVNGDGHCWGNGEFEKVESIAPVTNSDL</sequence>
<proteinExistence type="predicted"/>
<feature type="chain" id="PRO_5046447095" evidence="1">
    <location>
        <begin position="19"/>
        <end position="115"/>
    </location>
</feature>
<dbReference type="RefSeq" id="WP_255902340.1">
    <property type="nucleotide sequence ID" value="NZ_CP050465.1"/>
</dbReference>
<evidence type="ECO:0000256" key="1">
    <source>
        <dbReference type="SAM" id="SignalP"/>
    </source>
</evidence>
<name>A0ABY5IMD2_9VIBR</name>
<gene>
    <name evidence="2" type="ORF">HB762_22480</name>
</gene>
<feature type="signal peptide" evidence="1">
    <location>
        <begin position="1"/>
        <end position="18"/>
    </location>
</feature>
<reference evidence="2" key="1">
    <citation type="submission" date="2020-03" db="EMBL/GenBank/DDBJ databases">
        <title>Five strains of Vibrio campbellii isolated from Mariana Trench.</title>
        <authorList>
            <person name="Liang J."/>
            <person name="Zhang X.-H."/>
        </authorList>
    </citation>
    <scope>NUCLEOTIDE SEQUENCE</scope>
    <source>
        <strain evidence="2">LJC013</strain>
    </source>
</reference>
<dbReference type="Proteomes" id="UP001059912">
    <property type="component" value="Chromosome 2"/>
</dbReference>
<protein>
    <submittedName>
        <fullName evidence="2">Uncharacterized protein</fullName>
    </submittedName>
</protein>